<protein>
    <submittedName>
        <fullName evidence="1">Uncharacterized protein</fullName>
    </submittedName>
</protein>
<reference evidence="1" key="1">
    <citation type="submission" date="2023-03" db="EMBL/GenBank/DDBJ databases">
        <title>Chromosome-level genomes of two armyworms, Mythimna separata and Mythimna loreyi, provide insights into the biosynthesis and reception of sex pheromones.</title>
        <authorList>
            <person name="Zhao H."/>
        </authorList>
    </citation>
    <scope>NUCLEOTIDE SEQUENCE</scope>
    <source>
        <strain evidence="1">BeijingLab</strain>
    </source>
</reference>
<sequence>MDVPSERILRDLWVLKYHHETIHERLLRVKNMGIDNLNPWMVRCSEDILNRYIAHTKLVKISDYMKKHMKSLTHILYYFRFITISQETKTILGESDSKQTYLASRLNVSVENVQEMCFKIPALKTIRVTKVA</sequence>
<evidence type="ECO:0000313" key="1">
    <source>
        <dbReference type="EMBL" id="KAJ8729527.1"/>
    </source>
</evidence>
<comment type="caution">
    <text evidence="1">The sequence shown here is derived from an EMBL/GenBank/DDBJ whole genome shotgun (WGS) entry which is preliminary data.</text>
</comment>
<accession>A0ACC2QZF6</accession>
<dbReference type="Proteomes" id="UP001231649">
    <property type="component" value="Chromosome 10"/>
</dbReference>
<gene>
    <name evidence="1" type="ORF">PYW08_001108</name>
</gene>
<dbReference type="EMBL" id="CM056786">
    <property type="protein sequence ID" value="KAJ8729527.1"/>
    <property type="molecule type" value="Genomic_DNA"/>
</dbReference>
<name>A0ACC2QZF6_9NEOP</name>
<evidence type="ECO:0000313" key="2">
    <source>
        <dbReference type="Proteomes" id="UP001231649"/>
    </source>
</evidence>
<proteinExistence type="predicted"/>
<keyword evidence="2" id="KW-1185">Reference proteome</keyword>
<organism evidence="1 2">
    <name type="scientific">Mythimna loreyi</name>
    <dbReference type="NCBI Taxonomy" id="667449"/>
    <lineage>
        <taxon>Eukaryota</taxon>
        <taxon>Metazoa</taxon>
        <taxon>Ecdysozoa</taxon>
        <taxon>Arthropoda</taxon>
        <taxon>Hexapoda</taxon>
        <taxon>Insecta</taxon>
        <taxon>Pterygota</taxon>
        <taxon>Neoptera</taxon>
        <taxon>Endopterygota</taxon>
        <taxon>Lepidoptera</taxon>
        <taxon>Glossata</taxon>
        <taxon>Ditrysia</taxon>
        <taxon>Noctuoidea</taxon>
        <taxon>Noctuidae</taxon>
        <taxon>Noctuinae</taxon>
        <taxon>Hadenini</taxon>
        <taxon>Mythimna</taxon>
    </lineage>
</organism>